<evidence type="ECO:0000256" key="24">
    <source>
        <dbReference type="SAM" id="Phobius"/>
    </source>
</evidence>
<sequence length="1013" mass="111238">MTSLSNKPLFNQFISSLVFFFLVVIILDFICSSTASVSSVTSPFVYTNNKVKVAEERKEAKALLKWKTNLHSKSQSFLSSWAGSNPCNWVGINCDDKSGSVTHLNLSSHSLKGTLHDLSFQSFPNLLSVDLSFNSLFGTIPTNIVHLSKLSVLDLSYNQFTGIIPSEIGQLTSLHVFYLGVNLMSGLIPQELGGLTSLSELDLSTNNLTGVIPTSLGNLSNLNILCLQMNHLYGTIPTSLGNLSNLTILDLGGNQLYGHIPQEIGLPSSLSFLALAINNLTGIIPASLGSLSNLTTLYLHMNQLSGSIPQELGMLSSLTDLQLSINNLIGTIPASLGNLSNLITLYLHMNQLSGSIPQELGMLSSLTNLQLSMNNLIGTIPAFLGNLSNLNNLYLFSNRLSGSIPQEFGINNFTQLKEFEISENKLTGHLPNNVFLGGSLEKFTADNNHFIGSIPKSMRNCRLPPELGEAIQLHVLNLSSNKLNGEIRKELGMLSNLEQLNLAKNSLSGLIPDLGNCKKLWMLNLSNNHLSKYIPLQIGNLQYLQNLDLSKNFLTGEIPQQLGDLKMLEILNLSRNALSGNIPSSFNQLLSLTSIDLSYNQLGGPIPNTKAFHEAPVEAFRNNKGLCGNATGLKACPSTYSQNLHVKKGNNVMTLILVLLGIVFLIFFIIGITLNIFFKKTKAKNETKEEEHQKTISMCSYDGKMVYENIVEATGDFDYKHCIGVGGYGIVYKVELSTGQVVAVKKLHPLSEDSVANVNTFTSEINSLTEIRHRNIVKLHGFCSHPQHLLLVYEFLERGSLKKILNNDESASNFDWAKRVNVVKGVTSALSYMHHDCLHPIIHRDISSKNVLLDSEYEAHVSDFGTARIMTSDASYWTSFAGTFGYAAPEHAYTMEVSEKCDVYSFGVVTLEVIMGRHPGDLISSFLSTSFASSSYDVLLEDVLDQRLALPTGQVMEKVVLVAKIALACLHTNPHSRPTMQQVYQKLSTWKSPFTKPLGMITLRELVGLENLI</sequence>
<dbReference type="InterPro" id="IPR017441">
    <property type="entry name" value="Protein_kinase_ATP_BS"/>
</dbReference>
<evidence type="ECO:0000256" key="18">
    <source>
        <dbReference type="ARBA" id="ARBA00023170"/>
    </source>
</evidence>
<evidence type="ECO:0000256" key="17">
    <source>
        <dbReference type="ARBA" id="ARBA00023136"/>
    </source>
</evidence>
<feature type="binding site" evidence="23">
    <location>
        <position position="746"/>
    </location>
    <ligand>
        <name>ATP</name>
        <dbReference type="ChEBI" id="CHEBI:30616"/>
    </ligand>
</feature>
<proteinExistence type="inferred from homology"/>
<evidence type="ECO:0000256" key="11">
    <source>
        <dbReference type="ARBA" id="ARBA00022729"/>
    </source>
</evidence>
<dbReference type="EMBL" id="LRBV02000008">
    <property type="status" value="NOT_ANNOTATED_CDS"/>
    <property type="molecule type" value="Genomic_DNA"/>
</dbReference>
<protein>
    <recommendedName>
        <fullName evidence="4">non-specific serine/threonine protein kinase</fullName>
        <ecNumber evidence="4">2.7.11.1</ecNumber>
    </recommendedName>
</protein>
<keyword evidence="17 24" id="KW-0472">Membrane</keyword>
<keyword evidence="12" id="KW-0677">Repeat</keyword>
<keyword evidence="19" id="KW-0325">Glycoprotein</keyword>
<dbReference type="InParanoid" id="A0A7N2M8P6"/>
<feature type="transmembrane region" description="Helical" evidence="24">
    <location>
        <begin position="652"/>
        <end position="678"/>
    </location>
</feature>
<evidence type="ECO:0000256" key="6">
    <source>
        <dbReference type="ARBA" id="ARBA00022527"/>
    </source>
</evidence>
<dbReference type="Gene3D" id="3.30.200.20">
    <property type="entry name" value="Phosphorylase Kinase, domain 1"/>
    <property type="match status" value="1"/>
</dbReference>
<evidence type="ECO:0000256" key="19">
    <source>
        <dbReference type="ARBA" id="ARBA00023180"/>
    </source>
</evidence>
<keyword evidence="14" id="KW-0418">Kinase</keyword>
<dbReference type="GO" id="GO:0009791">
    <property type="term" value="P:post-embryonic development"/>
    <property type="evidence" value="ECO:0007669"/>
    <property type="project" value="UniProtKB-ARBA"/>
</dbReference>
<dbReference type="OMA" id="LYLWNNH"/>
<dbReference type="InterPro" id="IPR013210">
    <property type="entry name" value="LRR_N_plant-typ"/>
</dbReference>
<evidence type="ECO:0000256" key="21">
    <source>
        <dbReference type="ARBA" id="ARBA00047899"/>
    </source>
</evidence>
<comment type="similarity">
    <text evidence="20">Belongs to the polygalacturonase-inhibiting protein family.</text>
</comment>
<evidence type="ECO:0000256" key="15">
    <source>
        <dbReference type="ARBA" id="ARBA00022840"/>
    </source>
</evidence>
<dbReference type="InterPro" id="IPR000719">
    <property type="entry name" value="Prot_kinase_dom"/>
</dbReference>
<dbReference type="Gene3D" id="1.10.510.10">
    <property type="entry name" value="Transferase(Phosphotransferase) domain 1"/>
    <property type="match status" value="1"/>
</dbReference>
<dbReference type="GO" id="GO:0005524">
    <property type="term" value="F:ATP binding"/>
    <property type="evidence" value="ECO:0007669"/>
    <property type="project" value="UniProtKB-UniRule"/>
</dbReference>
<evidence type="ECO:0000313" key="26">
    <source>
        <dbReference type="EnsemblPlants" id="QL08p006145:mrna"/>
    </source>
</evidence>
<dbReference type="Pfam" id="PF23598">
    <property type="entry name" value="LRR_14"/>
    <property type="match status" value="1"/>
</dbReference>
<evidence type="ECO:0000256" key="4">
    <source>
        <dbReference type="ARBA" id="ARBA00012513"/>
    </source>
</evidence>
<accession>A0A7N2M8P6</accession>
<evidence type="ECO:0000259" key="25">
    <source>
        <dbReference type="PROSITE" id="PS50011"/>
    </source>
</evidence>
<dbReference type="InterPro" id="IPR032675">
    <property type="entry name" value="LRR_dom_sf"/>
</dbReference>
<dbReference type="FunFam" id="3.80.10.10:FF:000233">
    <property type="entry name" value="Leucine-rich repeat receptor-like protein kinase TDR"/>
    <property type="match status" value="1"/>
</dbReference>
<dbReference type="InterPro" id="IPR001611">
    <property type="entry name" value="Leu-rich_rpt"/>
</dbReference>
<dbReference type="Pfam" id="PF13855">
    <property type="entry name" value="LRR_8"/>
    <property type="match status" value="1"/>
</dbReference>
<reference evidence="26 27" key="1">
    <citation type="journal article" date="2016" name="G3 (Bethesda)">
        <title>First Draft Assembly and Annotation of the Genome of a California Endemic Oak Quercus lobata Nee (Fagaceae).</title>
        <authorList>
            <person name="Sork V.L."/>
            <person name="Fitz-Gibbon S.T."/>
            <person name="Puiu D."/>
            <person name="Crepeau M."/>
            <person name="Gugger P.F."/>
            <person name="Sherman R."/>
            <person name="Stevens K."/>
            <person name="Langley C.H."/>
            <person name="Pellegrini M."/>
            <person name="Salzberg S.L."/>
        </authorList>
    </citation>
    <scope>NUCLEOTIDE SEQUENCE [LARGE SCALE GENOMIC DNA]</scope>
    <source>
        <strain evidence="26 27">cv. SW786</strain>
    </source>
</reference>
<dbReference type="EnsemblPlants" id="QL08p006145:mrna">
    <property type="protein sequence ID" value="QL08p006145:mrna"/>
    <property type="gene ID" value="QL08p006145"/>
</dbReference>
<dbReference type="PANTHER" id="PTHR48053">
    <property type="entry name" value="LEUCINE RICH REPEAT FAMILY PROTEIN, EXPRESSED"/>
    <property type="match status" value="1"/>
</dbReference>
<dbReference type="Pfam" id="PF00069">
    <property type="entry name" value="Pkinase"/>
    <property type="match status" value="1"/>
</dbReference>
<evidence type="ECO:0000256" key="12">
    <source>
        <dbReference type="ARBA" id="ARBA00022737"/>
    </source>
</evidence>
<dbReference type="FunFam" id="1.10.510.10:FF:000445">
    <property type="entry name" value="MDIS1-interacting receptor like kinase 2"/>
    <property type="match status" value="1"/>
</dbReference>
<dbReference type="InterPro" id="IPR011009">
    <property type="entry name" value="Kinase-like_dom_sf"/>
</dbReference>
<evidence type="ECO:0000256" key="10">
    <source>
        <dbReference type="ARBA" id="ARBA00022692"/>
    </source>
</evidence>
<evidence type="ECO:0000256" key="23">
    <source>
        <dbReference type="PROSITE-ProRule" id="PRU10141"/>
    </source>
</evidence>
<dbReference type="Pfam" id="PF00560">
    <property type="entry name" value="LRR_1"/>
    <property type="match status" value="6"/>
</dbReference>
<evidence type="ECO:0000256" key="3">
    <source>
        <dbReference type="ARBA" id="ARBA00004479"/>
    </source>
</evidence>
<dbReference type="PANTHER" id="PTHR48053:SF168">
    <property type="entry name" value="LRR RECEPTOR-LIKE KINASE FAMILY PROTEIN"/>
    <property type="match status" value="1"/>
</dbReference>
<keyword evidence="8" id="KW-0433">Leucine-rich repeat</keyword>
<feature type="domain" description="Protein kinase" evidence="25">
    <location>
        <begin position="717"/>
        <end position="995"/>
    </location>
</feature>
<keyword evidence="5" id="KW-0964">Secreted</keyword>
<dbReference type="Gramene" id="QL08p006145:mrna">
    <property type="protein sequence ID" value="QL08p006145:mrna"/>
    <property type="gene ID" value="QL08p006145"/>
</dbReference>
<evidence type="ECO:0000256" key="7">
    <source>
        <dbReference type="ARBA" id="ARBA00022553"/>
    </source>
</evidence>
<evidence type="ECO:0000256" key="13">
    <source>
        <dbReference type="ARBA" id="ARBA00022741"/>
    </source>
</evidence>
<dbReference type="PROSITE" id="PS00107">
    <property type="entry name" value="PROTEIN_KINASE_ATP"/>
    <property type="match status" value="1"/>
</dbReference>
<evidence type="ECO:0000256" key="22">
    <source>
        <dbReference type="ARBA" id="ARBA00048679"/>
    </source>
</evidence>
<dbReference type="FunFam" id="3.80.10.10:FF:000400">
    <property type="entry name" value="Nuclear pore complex protein NUP107"/>
    <property type="match status" value="1"/>
</dbReference>
<dbReference type="SMART" id="SM00369">
    <property type="entry name" value="LRR_TYP"/>
    <property type="match status" value="10"/>
</dbReference>
<dbReference type="InterPro" id="IPR003591">
    <property type="entry name" value="Leu-rich_rpt_typical-subtyp"/>
</dbReference>
<keyword evidence="10 24" id="KW-0812">Transmembrane</keyword>
<keyword evidence="6" id="KW-0723">Serine/threonine-protein kinase</keyword>
<evidence type="ECO:0000256" key="8">
    <source>
        <dbReference type="ARBA" id="ARBA00022614"/>
    </source>
</evidence>
<keyword evidence="27" id="KW-1185">Reference proteome</keyword>
<evidence type="ECO:0000256" key="5">
    <source>
        <dbReference type="ARBA" id="ARBA00022512"/>
    </source>
</evidence>
<keyword evidence="13 23" id="KW-0547">Nucleotide-binding</keyword>
<dbReference type="PROSITE" id="PS50011">
    <property type="entry name" value="PROTEIN_KINASE_DOM"/>
    <property type="match status" value="1"/>
</dbReference>
<dbReference type="Proteomes" id="UP000594261">
    <property type="component" value="Chromosome 8"/>
</dbReference>
<comment type="catalytic activity">
    <reaction evidence="21">
        <text>L-threonyl-[protein] + ATP = O-phospho-L-threonyl-[protein] + ADP + H(+)</text>
        <dbReference type="Rhea" id="RHEA:46608"/>
        <dbReference type="Rhea" id="RHEA-COMP:11060"/>
        <dbReference type="Rhea" id="RHEA-COMP:11605"/>
        <dbReference type="ChEBI" id="CHEBI:15378"/>
        <dbReference type="ChEBI" id="CHEBI:30013"/>
        <dbReference type="ChEBI" id="CHEBI:30616"/>
        <dbReference type="ChEBI" id="CHEBI:61977"/>
        <dbReference type="ChEBI" id="CHEBI:456216"/>
        <dbReference type="EC" id="2.7.11.1"/>
    </reaction>
</comment>
<keyword evidence="5" id="KW-0134">Cell wall</keyword>
<evidence type="ECO:0000256" key="16">
    <source>
        <dbReference type="ARBA" id="ARBA00022989"/>
    </source>
</evidence>
<dbReference type="InterPro" id="IPR008266">
    <property type="entry name" value="Tyr_kinase_AS"/>
</dbReference>
<dbReference type="FunFam" id="3.30.200.20:FF:000309">
    <property type="entry name" value="Leucine-rich repeat receptor protein kinase MSP1"/>
    <property type="match status" value="1"/>
</dbReference>
<dbReference type="PROSITE" id="PS51450">
    <property type="entry name" value="LRR"/>
    <property type="match status" value="1"/>
</dbReference>
<keyword evidence="15 23" id="KW-0067">ATP-binding</keyword>
<keyword evidence="9" id="KW-0808">Transferase</keyword>
<dbReference type="SUPFAM" id="SSF52047">
    <property type="entry name" value="RNI-like"/>
    <property type="match status" value="2"/>
</dbReference>
<dbReference type="SUPFAM" id="SSF56112">
    <property type="entry name" value="Protein kinase-like (PK-like)"/>
    <property type="match status" value="1"/>
</dbReference>
<dbReference type="Pfam" id="PF08263">
    <property type="entry name" value="LRRNT_2"/>
    <property type="match status" value="1"/>
</dbReference>
<dbReference type="GO" id="GO:0005886">
    <property type="term" value="C:plasma membrane"/>
    <property type="evidence" value="ECO:0007669"/>
    <property type="project" value="UniProtKB-SubCell"/>
</dbReference>
<evidence type="ECO:0000256" key="20">
    <source>
        <dbReference type="ARBA" id="ARBA00038043"/>
    </source>
</evidence>
<keyword evidence="18" id="KW-0675">Receptor</keyword>
<dbReference type="GO" id="GO:0004674">
    <property type="term" value="F:protein serine/threonine kinase activity"/>
    <property type="evidence" value="ECO:0007669"/>
    <property type="project" value="UniProtKB-KW"/>
</dbReference>
<evidence type="ECO:0000256" key="2">
    <source>
        <dbReference type="ARBA" id="ARBA00004236"/>
    </source>
</evidence>
<evidence type="ECO:0000256" key="1">
    <source>
        <dbReference type="ARBA" id="ARBA00004191"/>
    </source>
</evidence>
<dbReference type="FunFam" id="3.80.10.10:FF:000719">
    <property type="entry name" value="MDIS1-interacting receptor like kinase 2 isoform A"/>
    <property type="match status" value="2"/>
</dbReference>
<evidence type="ECO:0000256" key="14">
    <source>
        <dbReference type="ARBA" id="ARBA00022777"/>
    </source>
</evidence>
<keyword evidence="16 24" id="KW-1133">Transmembrane helix</keyword>
<dbReference type="InterPro" id="IPR051716">
    <property type="entry name" value="Plant_RL_S/T_kinase"/>
</dbReference>
<keyword evidence="11" id="KW-0732">Signal</keyword>
<evidence type="ECO:0000256" key="9">
    <source>
        <dbReference type="ARBA" id="ARBA00022679"/>
    </source>
</evidence>
<reference evidence="26" key="2">
    <citation type="submission" date="2021-01" db="UniProtKB">
        <authorList>
            <consortium name="EnsemblPlants"/>
        </authorList>
    </citation>
    <scope>IDENTIFICATION</scope>
</reference>
<dbReference type="InterPro" id="IPR055414">
    <property type="entry name" value="LRR_R13L4/SHOC2-like"/>
</dbReference>
<dbReference type="EC" id="2.7.11.1" evidence="4"/>
<keyword evidence="7" id="KW-0597">Phosphoprotein</keyword>
<dbReference type="Gene3D" id="3.80.10.10">
    <property type="entry name" value="Ribonuclease Inhibitor"/>
    <property type="match status" value="4"/>
</dbReference>
<organism evidence="26 27">
    <name type="scientific">Quercus lobata</name>
    <name type="common">Valley oak</name>
    <dbReference type="NCBI Taxonomy" id="97700"/>
    <lineage>
        <taxon>Eukaryota</taxon>
        <taxon>Viridiplantae</taxon>
        <taxon>Streptophyta</taxon>
        <taxon>Embryophyta</taxon>
        <taxon>Tracheophyta</taxon>
        <taxon>Spermatophyta</taxon>
        <taxon>Magnoliopsida</taxon>
        <taxon>eudicotyledons</taxon>
        <taxon>Gunneridae</taxon>
        <taxon>Pentapetalae</taxon>
        <taxon>rosids</taxon>
        <taxon>fabids</taxon>
        <taxon>Fagales</taxon>
        <taxon>Fagaceae</taxon>
        <taxon>Quercus</taxon>
    </lineage>
</organism>
<dbReference type="PROSITE" id="PS00109">
    <property type="entry name" value="PROTEIN_KINASE_TYR"/>
    <property type="match status" value="1"/>
</dbReference>
<evidence type="ECO:0000313" key="27">
    <source>
        <dbReference type="Proteomes" id="UP000594261"/>
    </source>
</evidence>
<comment type="subcellular location">
    <subcellularLocation>
        <location evidence="2">Cell membrane</location>
    </subcellularLocation>
    <subcellularLocation>
        <location evidence="3">Membrane</location>
        <topology evidence="3">Single-pass type I membrane protein</topology>
    </subcellularLocation>
    <subcellularLocation>
        <location evidence="1">Secreted</location>
        <location evidence="1">Cell wall</location>
    </subcellularLocation>
</comment>
<dbReference type="PRINTS" id="PR00019">
    <property type="entry name" value="LEURICHRPT"/>
</dbReference>
<name>A0A7N2M8P6_QUELO</name>
<feature type="transmembrane region" description="Helical" evidence="24">
    <location>
        <begin position="12"/>
        <end position="30"/>
    </location>
</feature>
<dbReference type="AlphaFoldDB" id="A0A7N2M8P6"/>
<comment type="catalytic activity">
    <reaction evidence="22">
        <text>L-seryl-[protein] + ATP = O-phospho-L-seryl-[protein] + ADP + H(+)</text>
        <dbReference type="Rhea" id="RHEA:17989"/>
        <dbReference type="Rhea" id="RHEA-COMP:9863"/>
        <dbReference type="Rhea" id="RHEA-COMP:11604"/>
        <dbReference type="ChEBI" id="CHEBI:15378"/>
        <dbReference type="ChEBI" id="CHEBI:29999"/>
        <dbReference type="ChEBI" id="CHEBI:30616"/>
        <dbReference type="ChEBI" id="CHEBI:83421"/>
        <dbReference type="ChEBI" id="CHEBI:456216"/>
        <dbReference type="EC" id="2.7.11.1"/>
    </reaction>
</comment>